<sequence>MFNDETTPAGGVHTTPPAKRRRALWVATGVAGLTGVVGLAALGGLAARNDKSDDANRLSDQHSSTEKQNVSDAGRADEEPGKGNDDQDPGRQDDWDDAEWSGQDDWSGKDRGGRGERDEDGRVREVPCDDDALVEAVVRANNELGGTLKLARDCKYELSDHDRKNGSALPTIRQRITIKGDKSIIKRDSSNAFRIFTVGEGGELTLKGITLKDGNAAREKKKHQEPWPTTPKTDGLAVGEAAKAVPAAAPVAAAPAPETTPVVPDAPGMPGESGGDSSGTYDEGADGGAILVKPGGSAFLEDSNLFN</sequence>
<feature type="compositionally biased region" description="Basic and acidic residues" evidence="1">
    <location>
        <begin position="48"/>
        <end position="65"/>
    </location>
</feature>
<reference evidence="3 4" key="1">
    <citation type="submission" date="2024-10" db="EMBL/GenBank/DDBJ databases">
        <title>The Natural Products Discovery Center: Release of the First 8490 Sequenced Strains for Exploring Actinobacteria Biosynthetic Diversity.</title>
        <authorList>
            <person name="Kalkreuter E."/>
            <person name="Kautsar S.A."/>
            <person name="Yang D."/>
            <person name="Bader C.D."/>
            <person name="Teijaro C.N."/>
            <person name="Fluegel L."/>
            <person name="Davis C.M."/>
            <person name="Simpson J.R."/>
            <person name="Lauterbach L."/>
            <person name="Steele A.D."/>
            <person name="Gui C."/>
            <person name="Meng S."/>
            <person name="Li G."/>
            <person name="Viehrig K."/>
            <person name="Ye F."/>
            <person name="Su P."/>
            <person name="Kiefer A.F."/>
            <person name="Nichols A."/>
            <person name="Cepeda A.J."/>
            <person name="Yan W."/>
            <person name="Fan B."/>
            <person name="Jiang Y."/>
            <person name="Adhikari A."/>
            <person name="Zheng C.-J."/>
            <person name="Schuster L."/>
            <person name="Cowan T.M."/>
            <person name="Smanski M.J."/>
            <person name="Chevrette M.G."/>
            <person name="De Carvalho L.P.S."/>
            <person name="Shen B."/>
        </authorList>
    </citation>
    <scope>NUCLEOTIDE SEQUENCE [LARGE SCALE GENOMIC DNA]</scope>
    <source>
        <strain evidence="3 4">NPDC021253</strain>
    </source>
</reference>
<protein>
    <submittedName>
        <fullName evidence="3">Uncharacterized protein</fullName>
    </submittedName>
</protein>
<evidence type="ECO:0000256" key="2">
    <source>
        <dbReference type="SAM" id="Phobius"/>
    </source>
</evidence>
<dbReference type="EMBL" id="JBIRPU010000016">
    <property type="protein sequence ID" value="MFI0795265.1"/>
    <property type="molecule type" value="Genomic_DNA"/>
</dbReference>
<proteinExistence type="predicted"/>
<keyword evidence="4" id="KW-1185">Reference proteome</keyword>
<keyword evidence="2" id="KW-1133">Transmembrane helix</keyword>
<feature type="compositionally biased region" description="Low complexity" evidence="1">
    <location>
        <begin position="249"/>
        <end position="266"/>
    </location>
</feature>
<feature type="region of interest" description="Disordered" evidence="1">
    <location>
        <begin position="48"/>
        <end position="124"/>
    </location>
</feature>
<feature type="region of interest" description="Disordered" evidence="1">
    <location>
        <begin position="1"/>
        <end position="21"/>
    </location>
</feature>
<feature type="transmembrane region" description="Helical" evidence="2">
    <location>
        <begin position="23"/>
        <end position="47"/>
    </location>
</feature>
<keyword evidence="2" id="KW-0812">Transmembrane</keyword>
<accession>A0ABW7SQ46</accession>
<comment type="caution">
    <text evidence="3">The sequence shown here is derived from an EMBL/GenBank/DDBJ whole genome shotgun (WGS) entry which is preliminary data.</text>
</comment>
<feature type="region of interest" description="Disordered" evidence="1">
    <location>
        <begin position="249"/>
        <end position="295"/>
    </location>
</feature>
<name>A0ABW7SQ46_9ACTN</name>
<evidence type="ECO:0000313" key="3">
    <source>
        <dbReference type="EMBL" id="MFI0795265.1"/>
    </source>
</evidence>
<feature type="non-terminal residue" evidence="3">
    <location>
        <position position="307"/>
    </location>
</feature>
<keyword evidence="2" id="KW-0472">Membrane</keyword>
<feature type="region of interest" description="Disordered" evidence="1">
    <location>
        <begin position="215"/>
        <end position="234"/>
    </location>
</feature>
<organism evidence="3 4">
    <name type="scientific">Micromonospora rubida</name>
    <dbReference type="NCBI Taxonomy" id="2697657"/>
    <lineage>
        <taxon>Bacteria</taxon>
        <taxon>Bacillati</taxon>
        <taxon>Actinomycetota</taxon>
        <taxon>Actinomycetes</taxon>
        <taxon>Micromonosporales</taxon>
        <taxon>Micromonosporaceae</taxon>
        <taxon>Micromonospora</taxon>
    </lineage>
</organism>
<feature type="compositionally biased region" description="Basic and acidic residues" evidence="1">
    <location>
        <begin position="74"/>
        <end position="93"/>
    </location>
</feature>
<feature type="compositionally biased region" description="Basic and acidic residues" evidence="1">
    <location>
        <begin position="106"/>
        <end position="124"/>
    </location>
</feature>
<gene>
    <name evidence="3" type="ORF">ACH4OY_21675</name>
</gene>
<evidence type="ECO:0000313" key="4">
    <source>
        <dbReference type="Proteomes" id="UP001611075"/>
    </source>
</evidence>
<feature type="compositionally biased region" description="Basic and acidic residues" evidence="1">
    <location>
        <begin position="215"/>
        <end position="225"/>
    </location>
</feature>
<dbReference type="Proteomes" id="UP001611075">
    <property type="component" value="Unassembled WGS sequence"/>
</dbReference>
<evidence type="ECO:0000256" key="1">
    <source>
        <dbReference type="SAM" id="MobiDB-lite"/>
    </source>
</evidence>